<dbReference type="AlphaFoldDB" id="A0A0F9DC23"/>
<reference evidence="1" key="1">
    <citation type="journal article" date="2015" name="Nature">
        <title>Complex archaea that bridge the gap between prokaryotes and eukaryotes.</title>
        <authorList>
            <person name="Spang A."/>
            <person name="Saw J.H."/>
            <person name="Jorgensen S.L."/>
            <person name="Zaremba-Niedzwiedzka K."/>
            <person name="Martijn J."/>
            <person name="Lind A.E."/>
            <person name="van Eijk R."/>
            <person name="Schleper C."/>
            <person name="Guy L."/>
            <person name="Ettema T.J."/>
        </authorList>
    </citation>
    <scope>NUCLEOTIDE SEQUENCE</scope>
</reference>
<sequence>MSVEAQVLAAVSDFEAAGKKQRSQGLVRPDDVREAARKTAAELIRQHPPLGHSPGLAGLERMFALAA</sequence>
<gene>
    <name evidence="1" type="ORF">LCGC14_2564080</name>
</gene>
<dbReference type="EMBL" id="LAZR01042401">
    <property type="protein sequence ID" value="KKL09618.1"/>
    <property type="molecule type" value="Genomic_DNA"/>
</dbReference>
<organism evidence="1">
    <name type="scientific">marine sediment metagenome</name>
    <dbReference type="NCBI Taxonomy" id="412755"/>
    <lineage>
        <taxon>unclassified sequences</taxon>
        <taxon>metagenomes</taxon>
        <taxon>ecological metagenomes</taxon>
    </lineage>
</organism>
<comment type="caution">
    <text evidence="1">The sequence shown here is derived from an EMBL/GenBank/DDBJ whole genome shotgun (WGS) entry which is preliminary data.</text>
</comment>
<proteinExistence type="predicted"/>
<evidence type="ECO:0000313" key="1">
    <source>
        <dbReference type="EMBL" id="KKL09618.1"/>
    </source>
</evidence>
<protein>
    <submittedName>
        <fullName evidence="1">Uncharacterized protein</fullName>
    </submittedName>
</protein>
<name>A0A0F9DC23_9ZZZZ</name>
<accession>A0A0F9DC23</accession>